<feature type="transmembrane region" description="Helical" evidence="6">
    <location>
        <begin position="380"/>
        <end position="399"/>
    </location>
</feature>
<evidence type="ECO:0000256" key="5">
    <source>
        <dbReference type="ARBA" id="ARBA00023136"/>
    </source>
</evidence>
<dbReference type="AlphaFoldDB" id="A0A1I5BP15"/>
<dbReference type="GO" id="GO:0005886">
    <property type="term" value="C:plasma membrane"/>
    <property type="evidence" value="ECO:0007669"/>
    <property type="project" value="UniProtKB-SubCell"/>
</dbReference>
<feature type="transmembrane region" description="Helical" evidence="6">
    <location>
        <begin position="350"/>
        <end position="373"/>
    </location>
</feature>
<dbReference type="STRING" id="287099.SAMN05660413_02466"/>
<feature type="transmembrane region" description="Helical" evidence="6">
    <location>
        <begin position="172"/>
        <end position="189"/>
    </location>
</feature>
<gene>
    <name evidence="7" type="ORF">SAMN05660413_02466</name>
</gene>
<feature type="transmembrane region" description="Helical" evidence="6">
    <location>
        <begin position="54"/>
        <end position="77"/>
    </location>
</feature>
<keyword evidence="2" id="KW-1003">Cell membrane</keyword>
<proteinExistence type="predicted"/>
<protein>
    <submittedName>
        <fullName evidence="7">Membrane protein involved in the export of O-antigen and teichoic acid</fullName>
    </submittedName>
</protein>
<keyword evidence="5 6" id="KW-0472">Membrane</keyword>
<organism evidence="7 8">
    <name type="scientific">Salegentibacter flavus</name>
    <dbReference type="NCBI Taxonomy" id="287099"/>
    <lineage>
        <taxon>Bacteria</taxon>
        <taxon>Pseudomonadati</taxon>
        <taxon>Bacteroidota</taxon>
        <taxon>Flavobacteriia</taxon>
        <taxon>Flavobacteriales</taxon>
        <taxon>Flavobacteriaceae</taxon>
        <taxon>Salegentibacter</taxon>
    </lineage>
</organism>
<dbReference type="Pfam" id="PF01943">
    <property type="entry name" value="Polysacc_synt"/>
    <property type="match status" value="1"/>
</dbReference>
<evidence type="ECO:0000256" key="1">
    <source>
        <dbReference type="ARBA" id="ARBA00004651"/>
    </source>
</evidence>
<evidence type="ECO:0000256" key="2">
    <source>
        <dbReference type="ARBA" id="ARBA00022475"/>
    </source>
</evidence>
<evidence type="ECO:0000256" key="6">
    <source>
        <dbReference type="SAM" id="Phobius"/>
    </source>
</evidence>
<dbReference type="InterPro" id="IPR002797">
    <property type="entry name" value="Polysacc_synth"/>
</dbReference>
<evidence type="ECO:0000256" key="3">
    <source>
        <dbReference type="ARBA" id="ARBA00022692"/>
    </source>
</evidence>
<evidence type="ECO:0000256" key="4">
    <source>
        <dbReference type="ARBA" id="ARBA00022989"/>
    </source>
</evidence>
<feature type="transmembrane region" description="Helical" evidence="6">
    <location>
        <begin position="405"/>
        <end position="424"/>
    </location>
</feature>
<name>A0A1I5BP15_9FLAO</name>
<feature type="transmembrane region" description="Helical" evidence="6">
    <location>
        <begin position="277"/>
        <end position="297"/>
    </location>
</feature>
<dbReference type="EMBL" id="FOVL01000016">
    <property type="protein sequence ID" value="SFN76407.1"/>
    <property type="molecule type" value="Genomic_DNA"/>
</dbReference>
<feature type="transmembrane region" description="Helical" evidence="6">
    <location>
        <begin position="132"/>
        <end position="152"/>
    </location>
</feature>
<feature type="transmembrane region" description="Helical" evidence="6">
    <location>
        <begin position="195"/>
        <end position="213"/>
    </location>
</feature>
<feature type="transmembrane region" description="Helical" evidence="6">
    <location>
        <begin position="97"/>
        <end position="120"/>
    </location>
</feature>
<keyword evidence="3 6" id="KW-0812">Transmembrane</keyword>
<sequence>MLQKFKNKLNKDANLKELLSGSAVTFAIKITGMLIGYGVVLLVSRKYGAEGTGIYSLTTSLLNSLAIFGGLGLNIAVLRYVGQFNKTENGLANMRKLFSYIFQFAFPFAVLVGISLFLLAEEVATKLFENPMYIPALKVGAVALPFFTLNLINVEFIRGLKMLKVSEYLRSINRQLVVIILLLLSVFSFGILDAVYAMVVGILISFVISMAYIGKYFKQHKSQDETSNLERKELLKTSMPMMITAVASFILANAGVVFLEIYSTTDQVGIFNVCVRLAQLVSLVLVVVNTISAPKFAELFWAGKMVELQNVIRQSSRIIFLASFPISLFLMLFSSFVLGLFGKEFTTGTLALLVLIIGQMVNASAGSVGIFLNMSGNERLLRNLIVFTVLLTLIGYLAFIPKYGIVGAAFASTFGTVLLNVACVQQTYKKLKIKTYYLPFLSK</sequence>
<comment type="subcellular location">
    <subcellularLocation>
        <location evidence="1">Cell membrane</location>
        <topology evidence="1">Multi-pass membrane protein</topology>
    </subcellularLocation>
</comment>
<keyword evidence="4 6" id="KW-1133">Transmembrane helix</keyword>
<dbReference type="PANTHER" id="PTHR30250:SF11">
    <property type="entry name" value="O-ANTIGEN TRANSPORTER-RELATED"/>
    <property type="match status" value="1"/>
</dbReference>
<feature type="transmembrane region" description="Helical" evidence="6">
    <location>
        <begin position="21"/>
        <end position="42"/>
    </location>
</feature>
<accession>A0A1I5BP15</accession>
<keyword evidence="8" id="KW-1185">Reference proteome</keyword>
<feature type="transmembrane region" description="Helical" evidence="6">
    <location>
        <begin position="241"/>
        <end position="262"/>
    </location>
</feature>
<reference evidence="7 8" key="1">
    <citation type="submission" date="2016-10" db="EMBL/GenBank/DDBJ databases">
        <authorList>
            <person name="de Groot N.N."/>
        </authorList>
    </citation>
    <scope>NUCLEOTIDE SEQUENCE [LARGE SCALE GENOMIC DNA]</scope>
    <source>
        <strain evidence="7 8">DSM 17794</strain>
    </source>
</reference>
<dbReference type="PANTHER" id="PTHR30250">
    <property type="entry name" value="PST FAMILY PREDICTED COLANIC ACID TRANSPORTER"/>
    <property type="match status" value="1"/>
</dbReference>
<evidence type="ECO:0000313" key="8">
    <source>
        <dbReference type="Proteomes" id="UP000199153"/>
    </source>
</evidence>
<dbReference type="CDD" id="cd13128">
    <property type="entry name" value="MATE_Wzx_like"/>
    <property type="match status" value="1"/>
</dbReference>
<dbReference type="InterPro" id="IPR050833">
    <property type="entry name" value="Poly_Biosynth_Transport"/>
</dbReference>
<feature type="transmembrane region" description="Helical" evidence="6">
    <location>
        <begin position="318"/>
        <end position="338"/>
    </location>
</feature>
<evidence type="ECO:0000313" key="7">
    <source>
        <dbReference type="EMBL" id="SFN76407.1"/>
    </source>
</evidence>
<dbReference type="Proteomes" id="UP000199153">
    <property type="component" value="Unassembled WGS sequence"/>
</dbReference>